<dbReference type="AlphaFoldDB" id="A0A2S4WCZ6"/>
<sequence length="73" mass="8232">MRYLLVLCSIMFLWTAEVWSLLPDECASGCTKKPCAAPKKAPKNAKCTCCFDEYGYNTCFRASDRYESATSIE</sequence>
<proteinExistence type="predicted"/>
<feature type="chain" id="PRO_5015559045" description="Secreted protein" evidence="1">
    <location>
        <begin position="21"/>
        <end position="73"/>
    </location>
</feature>
<keyword evidence="3" id="KW-1185">Reference proteome</keyword>
<gene>
    <name evidence="2" type="ORF">PSHT_04494</name>
</gene>
<feature type="signal peptide" evidence="1">
    <location>
        <begin position="1"/>
        <end position="20"/>
    </location>
</feature>
<evidence type="ECO:0008006" key="4">
    <source>
        <dbReference type="Google" id="ProtNLM"/>
    </source>
</evidence>
<name>A0A2S4WCZ6_9BASI</name>
<evidence type="ECO:0000313" key="2">
    <source>
        <dbReference type="EMBL" id="POW19587.1"/>
    </source>
</evidence>
<dbReference type="Proteomes" id="UP000238274">
    <property type="component" value="Unassembled WGS sequence"/>
</dbReference>
<dbReference type="VEuPathDB" id="FungiDB:PSHT_04494"/>
<organism evidence="2 3">
    <name type="scientific">Puccinia striiformis</name>
    <dbReference type="NCBI Taxonomy" id="27350"/>
    <lineage>
        <taxon>Eukaryota</taxon>
        <taxon>Fungi</taxon>
        <taxon>Dikarya</taxon>
        <taxon>Basidiomycota</taxon>
        <taxon>Pucciniomycotina</taxon>
        <taxon>Pucciniomycetes</taxon>
        <taxon>Pucciniales</taxon>
        <taxon>Pucciniaceae</taxon>
        <taxon>Puccinia</taxon>
    </lineage>
</organism>
<reference evidence="3" key="2">
    <citation type="journal article" date="2018" name="BMC Genomics">
        <title>Genomic insights into host adaptation between the wheat stripe rust pathogen (Puccinia striiformis f. sp. tritici) and the barley stripe rust pathogen (Puccinia striiformis f. sp. hordei).</title>
        <authorList>
            <person name="Xia C."/>
            <person name="Wang M."/>
            <person name="Yin C."/>
            <person name="Cornejo O.E."/>
            <person name="Hulbert S.H."/>
            <person name="Chen X."/>
        </authorList>
    </citation>
    <scope>NUCLEOTIDE SEQUENCE [LARGE SCALE GENOMIC DNA]</scope>
    <source>
        <strain evidence="3">93TX-2</strain>
    </source>
</reference>
<comment type="caution">
    <text evidence="2">The sequence shown here is derived from an EMBL/GenBank/DDBJ whole genome shotgun (WGS) entry which is preliminary data.</text>
</comment>
<evidence type="ECO:0000313" key="3">
    <source>
        <dbReference type="Proteomes" id="UP000238274"/>
    </source>
</evidence>
<keyword evidence="1" id="KW-0732">Signal</keyword>
<evidence type="ECO:0000256" key="1">
    <source>
        <dbReference type="SAM" id="SignalP"/>
    </source>
</evidence>
<reference evidence="3" key="3">
    <citation type="journal article" date="2018" name="Mol. Plant Microbe Interact.">
        <title>Genome sequence resources for the wheat stripe rust pathogen (Puccinia striiformis f. sp. tritici) and the barley stripe rust pathogen (Puccinia striiformis f. sp. hordei).</title>
        <authorList>
            <person name="Xia C."/>
            <person name="Wang M."/>
            <person name="Yin C."/>
            <person name="Cornejo O.E."/>
            <person name="Hulbert S.H."/>
            <person name="Chen X."/>
        </authorList>
    </citation>
    <scope>NUCLEOTIDE SEQUENCE [LARGE SCALE GENOMIC DNA]</scope>
    <source>
        <strain evidence="3">93TX-2</strain>
    </source>
</reference>
<reference evidence="2 3" key="1">
    <citation type="submission" date="2017-12" db="EMBL/GenBank/DDBJ databases">
        <title>Gene loss provides genomic basis for host adaptation in cereal stripe rust fungi.</title>
        <authorList>
            <person name="Xia C."/>
        </authorList>
    </citation>
    <scope>NUCLEOTIDE SEQUENCE [LARGE SCALE GENOMIC DNA]</scope>
    <source>
        <strain evidence="2 3">93TX-2</strain>
    </source>
</reference>
<protein>
    <recommendedName>
        <fullName evidence="4">Secreted protein</fullName>
    </recommendedName>
</protein>
<accession>A0A2S4WCZ6</accession>
<dbReference type="EMBL" id="PKSM01000046">
    <property type="protein sequence ID" value="POW19587.1"/>
    <property type="molecule type" value="Genomic_DNA"/>
</dbReference>